<gene>
    <name evidence="1" type="ORF">GT019_22340</name>
</gene>
<dbReference type="EMBL" id="JAAAMV010000022">
    <property type="protein sequence ID" value="NBD26623.1"/>
    <property type="molecule type" value="Genomic_DNA"/>
</dbReference>
<protein>
    <submittedName>
        <fullName evidence="1">Uncharacterized protein</fullName>
    </submittedName>
</protein>
<reference evidence="1 2" key="1">
    <citation type="submission" date="2020-01" db="EMBL/GenBank/DDBJ databases">
        <title>Paenibacillus soybeanensis sp. nov. isolated from the nodules of soybean (Glycine max(L.) Merr).</title>
        <authorList>
            <person name="Wang H."/>
        </authorList>
    </citation>
    <scope>NUCLEOTIDE SEQUENCE [LARGE SCALE GENOMIC DNA]</scope>
    <source>
        <strain evidence="1 2">T1</strain>
    </source>
</reference>
<dbReference type="Proteomes" id="UP000665561">
    <property type="component" value="Unassembled WGS sequence"/>
</dbReference>
<keyword evidence="2" id="KW-1185">Reference proteome</keyword>
<accession>A0ABW9XVB9</accession>
<sequence>MQGSNSRFQFPDSEIACNSRSSLIRIFASAASWVDKICGRPIVKLYAGM</sequence>
<comment type="caution">
    <text evidence="1">The sequence shown here is derived from an EMBL/GenBank/DDBJ whole genome shotgun (WGS) entry which is preliminary data.</text>
</comment>
<evidence type="ECO:0000313" key="1">
    <source>
        <dbReference type="EMBL" id="NBD26623.1"/>
    </source>
</evidence>
<evidence type="ECO:0000313" key="2">
    <source>
        <dbReference type="Proteomes" id="UP000665561"/>
    </source>
</evidence>
<name>A0ABW9XVB9_9BACL</name>
<proteinExistence type="predicted"/>
<organism evidence="1 2">
    <name type="scientific">Paenibacillus glycinis</name>
    <dbReference type="NCBI Taxonomy" id="2697035"/>
    <lineage>
        <taxon>Bacteria</taxon>
        <taxon>Bacillati</taxon>
        <taxon>Bacillota</taxon>
        <taxon>Bacilli</taxon>
        <taxon>Bacillales</taxon>
        <taxon>Paenibacillaceae</taxon>
        <taxon>Paenibacillus</taxon>
    </lineage>
</organism>
<dbReference type="RefSeq" id="WP_161745580.1">
    <property type="nucleotide sequence ID" value="NZ_JAAAMV010000022.1"/>
</dbReference>